<feature type="region of interest" description="Disordered" evidence="3">
    <location>
        <begin position="1"/>
        <end position="32"/>
    </location>
</feature>
<proteinExistence type="predicted"/>
<keyword evidence="6" id="KW-1185">Reference proteome</keyword>
<dbReference type="SMART" id="SM00066">
    <property type="entry name" value="GAL4"/>
    <property type="match status" value="1"/>
</dbReference>
<name>A0A8H3TRW1_9TREE</name>
<evidence type="ECO:0000256" key="3">
    <source>
        <dbReference type="SAM" id="MobiDB-lite"/>
    </source>
</evidence>
<comment type="caution">
    <text evidence="5">The sequence shown here is derived from an EMBL/GenBank/DDBJ whole genome shotgun (WGS) entry which is preliminary data.</text>
</comment>
<dbReference type="AlphaFoldDB" id="A0A8H3TRW1"/>
<evidence type="ECO:0000256" key="2">
    <source>
        <dbReference type="ARBA" id="ARBA00023242"/>
    </source>
</evidence>
<dbReference type="OrthoDB" id="416217at2759"/>
<evidence type="ECO:0000313" key="6">
    <source>
        <dbReference type="Proteomes" id="UP000620104"/>
    </source>
</evidence>
<sequence length="846" mass="93925">MDSTNTSDVDRAQSAHLSSDVGASTSLPMLKKRKIRHSRVKTGCQSCRGRRVKCKEGLLLAPGVKLPCDQCHEVGNECYYPDPEDTGRTTTRWIISAQVDENGRIIPWDRGGPKKILVKQETKADKGYVGSGDIAIQQRDFQSQSRSIAGSTASISVKREPIDNELARLPASVKGDYPAQSQPPHRVEARMQQLPLDQYYMNTPLQEYFSSGPLPLIAPAPPTQPVFAESALRGQPSERSFPESAMKGYQSIPGPNADSGITLGRIPKGIGTSDHWHARHDSTAPPAAHPWTFAQPSYPEPIAPAIRTPWASFSSADTSTVARLSAGIQSRSSMSGDFQLHLSRMPWVKRTPTHVDYTPSRSIRKAAERQDDRCVADALYQYLNKVNPPVRPLRTFSLASLADSPLERAAMSYFETRGCAEIIAVGEMESNWIHAQLFPRVYETLSDGDFGLHRQRPPSRSSQSARFLVDSVPARNSVGRASGDRVTRDFLHHSLIRLSCVHRVNTERDPGRIQELRREIMRHGKLAMMAGLQIRVRFPTNYSKREEYLMAVFIGYMADMLNSQEIRIDPKILVPDQDRVPSAFEKILREMLAVYLILKTSFRPHDPLYMDEHSEHGLFSPHGVSSTIAMPEPEASHVDWLEAFFGLTRPTIVKIQIVNSLVSRRAELLRTSRDDGEAGQKLRQEAAVLAKELGVDDGSSETALSMRRIDGAIGKPGRVSRGTNVMRHALLMIVLCELLEVDLDDSRLAQARDSTLEMVADSEISETAGLSWALTIAAIYANAPARPALTSLLRTTQETSFGANYVHATLEILSICWKVISIEGSYRNGIAPWREAMAVVGRSMYL</sequence>
<feature type="region of interest" description="Disordered" evidence="3">
    <location>
        <begin position="237"/>
        <end position="263"/>
    </location>
</feature>
<evidence type="ECO:0000313" key="5">
    <source>
        <dbReference type="EMBL" id="GHJ85859.1"/>
    </source>
</evidence>
<dbReference type="PROSITE" id="PS50048">
    <property type="entry name" value="ZN2_CY6_FUNGAL_2"/>
    <property type="match status" value="1"/>
</dbReference>
<comment type="subcellular location">
    <subcellularLocation>
        <location evidence="1">Nucleus</location>
    </subcellularLocation>
</comment>
<keyword evidence="2" id="KW-0539">Nucleus</keyword>
<evidence type="ECO:0000259" key="4">
    <source>
        <dbReference type="PROSITE" id="PS50048"/>
    </source>
</evidence>
<accession>A0A8H3TRW1</accession>
<dbReference type="GO" id="GO:0008270">
    <property type="term" value="F:zinc ion binding"/>
    <property type="evidence" value="ECO:0007669"/>
    <property type="project" value="InterPro"/>
</dbReference>
<dbReference type="GO" id="GO:0000981">
    <property type="term" value="F:DNA-binding transcription factor activity, RNA polymerase II-specific"/>
    <property type="evidence" value="ECO:0007669"/>
    <property type="project" value="InterPro"/>
</dbReference>
<dbReference type="Gene3D" id="4.10.240.10">
    <property type="entry name" value="Zn(2)-C6 fungal-type DNA-binding domain"/>
    <property type="match status" value="1"/>
</dbReference>
<dbReference type="InterPro" id="IPR001138">
    <property type="entry name" value="Zn2Cys6_DnaBD"/>
</dbReference>
<dbReference type="EMBL" id="BLZA01000016">
    <property type="protein sequence ID" value="GHJ85859.1"/>
    <property type="molecule type" value="Genomic_DNA"/>
</dbReference>
<protein>
    <recommendedName>
        <fullName evidence="4">Zn(2)-C6 fungal-type domain-containing protein</fullName>
    </recommendedName>
</protein>
<dbReference type="Pfam" id="PF11951">
    <property type="entry name" value="Fungal_trans_2"/>
    <property type="match status" value="1"/>
</dbReference>
<evidence type="ECO:0000256" key="1">
    <source>
        <dbReference type="ARBA" id="ARBA00004123"/>
    </source>
</evidence>
<dbReference type="SUPFAM" id="SSF57701">
    <property type="entry name" value="Zn2/Cys6 DNA-binding domain"/>
    <property type="match status" value="1"/>
</dbReference>
<dbReference type="InterPro" id="IPR036864">
    <property type="entry name" value="Zn2-C6_fun-type_DNA-bd_sf"/>
</dbReference>
<feature type="compositionally biased region" description="Polar residues" evidence="3">
    <location>
        <begin position="15"/>
        <end position="27"/>
    </location>
</feature>
<dbReference type="Pfam" id="PF00172">
    <property type="entry name" value="Zn_clus"/>
    <property type="match status" value="1"/>
</dbReference>
<dbReference type="GO" id="GO:0005634">
    <property type="term" value="C:nucleus"/>
    <property type="evidence" value="ECO:0007669"/>
    <property type="project" value="UniProtKB-SubCell"/>
</dbReference>
<organism evidence="5 6">
    <name type="scientific">Naganishia liquefaciens</name>
    <dbReference type="NCBI Taxonomy" id="104408"/>
    <lineage>
        <taxon>Eukaryota</taxon>
        <taxon>Fungi</taxon>
        <taxon>Dikarya</taxon>
        <taxon>Basidiomycota</taxon>
        <taxon>Agaricomycotina</taxon>
        <taxon>Tremellomycetes</taxon>
        <taxon>Filobasidiales</taxon>
        <taxon>Filobasidiaceae</taxon>
        <taxon>Naganishia</taxon>
    </lineage>
</organism>
<dbReference type="PANTHER" id="PTHR37534">
    <property type="entry name" value="TRANSCRIPTIONAL ACTIVATOR PROTEIN UGA3"/>
    <property type="match status" value="1"/>
</dbReference>
<dbReference type="CDD" id="cd00067">
    <property type="entry name" value="GAL4"/>
    <property type="match status" value="1"/>
</dbReference>
<dbReference type="InterPro" id="IPR021858">
    <property type="entry name" value="Fun_TF"/>
</dbReference>
<dbReference type="PANTHER" id="PTHR37534:SF46">
    <property type="entry name" value="ZN(II)2CYS6 TRANSCRIPTION FACTOR (EUROFUNG)"/>
    <property type="match status" value="1"/>
</dbReference>
<gene>
    <name evidence="5" type="ORF">NliqN6_2261</name>
</gene>
<reference evidence="5" key="1">
    <citation type="submission" date="2020-07" db="EMBL/GenBank/DDBJ databases">
        <title>Draft Genome Sequence of a Deep-Sea Yeast, Naganishia (Cryptococcus) liquefaciens strain N6.</title>
        <authorList>
            <person name="Han Y.W."/>
            <person name="Kajitani R."/>
            <person name="Morimoto H."/>
            <person name="Parhat M."/>
            <person name="Tsubouchi H."/>
            <person name="Bakenova O."/>
            <person name="Ogata M."/>
            <person name="Argunhan B."/>
            <person name="Aoki R."/>
            <person name="Kajiwara S."/>
            <person name="Itoh T."/>
            <person name="Iwasaki H."/>
        </authorList>
    </citation>
    <scope>NUCLEOTIDE SEQUENCE</scope>
    <source>
        <strain evidence="5">N6</strain>
    </source>
</reference>
<feature type="domain" description="Zn(2)-C6 fungal-type" evidence="4">
    <location>
        <begin position="43"/>
        <end position="80"/>
    </location>
</feature>
<dbReference type="Proteomes" id="UP000620104">
    <property type="component" value="Unassembled WGS sequence"/>
</dbReference>